<dbReference type="OrthoDB" id="8678477at2"/>
<accession>A0A2R4XL05</accession>
<dbReference type="InterPro" id="IPR042100">
    <property type="entry name" value="Bug_dom1"/>
</dbReference>
<sequence>MKLTRSVQALGVAIGMFCMAATAHASSYPDKPVRLVVGFSPGSTIDTVARIIGDGLSKRLNQPFVIDNRAGANGMIAARAVASAQPDGHTLLVSNSSSITVNPLLYDDLGYDPLTDYEPITTVVSVPFVLTINPDNPRMKGVNSVHDLVKLAREKPEEVSYGSAGNGNLMHLAGAQLAAMSDTEMLHVPYKGAAPMQAALLSKEIDFGFDTLAGVPLMKSGKLKPLAISASEPWRDLPGVPTVAAAGFDGFDVSFWVGTFVPKGTPPEIVATLNEAIAAVSQDPEIQQRLMLQGNVLNMSPAEFRQKIEHELKQNEDLIKKANIKIGN</sequence>
<feature type="chain" id="PRO_5015362078" description="Tripartite tricarboxylate transporter substrate binding protein" evidence="2">
    <location>
        <begin position="26"/>
        <end position="328"/>
    </location>
</feature>
<comment type="similarity">
    <text evidence="1">Belongs to the UPF0065 (bug) family.</text>
</comment>
<dbReference type="Gene3D" id="3.40.190.150">
    <property type="entry name" value="Bordetella uptake gene, domain 1"/>
    <property type="match status" value="1"/>
</dbReference>
<dbReference type="SUPFAM" id="SSF53850">
    <property type="entry name" value="Periplasmic binding protein-like II"/>
    <property type="match status" value="1"/>
</dbReference>
<gene>
    <name evidence="3" type="ORF">DBV39_13045</name>
</gene>
<keyword evidence="2" id="KW-0732">Signal</keyword>
<dbReference type="PANTHER" id="PTHR42928:SF5">
    <property type="entry name" value="BLR1237 PROTEIN"/>
    <property type="match status" value="1"/>
</dbReference>
<name>A0A2R4XL05_9BURK</name>
<dbReference type="Gene3D" id="3.40.190.10">
    <property type="entry name" value="Periplasmic binding protein-like II"/>
    <property type="match status" value="1"/>
</dbReference>
<dbReference type="PANTHER" id="PTHR42928">
    <property type="entry name" value="TRICARBOXYLATE-BINDING PROTEIN"/>
    <property type="match status" value="1"/>
</dbReference>
<evidence type="ECO:0000313" key="4">
    <source>
        <dbReference type="Proteomes" id="UP000244571"/>
    </source>
</evidence>
<dbReference type="PIRSF" id="PIRSF017082">
    <property type="entry name" value="YflP"/>
    <property type="match status" value="1"/>
</dbReference>
<dbReference type="AlphaFoldDB" id="A0A2R4XL05"/>
<evidence type="ECO:0000256" key="2">
    <source>
        <dbReference type="SAM" id="SignalP"/>
    </source>
</evidence>
<dbReference type="EMBL" id="CP028901">
    <property type="protein sequence ID" value="AWB34482.1"/>
    <property type="molecule type" value="Genomic_DNA"/>
</dbReference>
<dbReference type="Proteomes" id="UP000244571">
    <property type="component" value="Chromosome"/>
</dbReference>
<feature type="signal peptide" evidence="2">
    <location>
        <begin position="1"/>
        <end position="25"/>
    </location>
</feature>
<evidence type="ECO:0000313" key="3">
    <source>
        <dbReference type="EMBL" id="AWB34482.1"/>
    </source>
</evidence>
<evidence type="ECO:0000256" key="1">
    <source>
        <dbReference type="ARBA" id="ARBA00006987"/>
    </source>
</evidence>
<keyword evidence="4" id="KW-1185">Reference proteome</keyword>
<dbReference type="Pfam" id="PF03401">
    <property type="entry name" value="TctC"/>
    <property type="match status" value="1"/>
</dbReference>
<dbReference type="KEGG" id="boz:DBV39_13045"/>
<dbReference type="InterPro" id="IPR005064">
    <property type="entry name" value="BUG"/>
</dbReference>
<protein>
    <recommendedName>
        <fullName evidence="5">Tripartite tricarboxylate transporter substrate binding protein</fullName>
    </recommendedName>
</protein>
<dbReference type="CDD" id="cd07012">
    <property type="entry name" value="PBP2_Bug_TTT"/>
    <property type="match status" value="1"/>
</dbReference>
<proteinExistence type="inferred from homology"/>
<evidence type="ECO:0008006" key="5">
    <source>
        <dbReference type="Google" id="ProtNLM"/>
    </source>
</evidence>
<dbReference type="RefSeq" id="WP_108621898.1">
    <property type="nucleotide sequence ID" value="NZ_CP028901.1"/>
</dbReference>
<reference evidence="3 4" key="1">
    <citation type="submission" date="2018-04" db="EMBL/GenBank/DDBJ databases">
        <title>Bordetella sp. HZ20 isolated from seawater.</title>
        <authorList>
            <person name="Sun C."/>
        </authorList>
    </citation>
    <scope>NUCLEOTIDE SEQUENCE [LARGE SCALE GENOMIC DNA]</scope>
    <source>
        <strain evidence="3 4">HZ20</strain>
    </source>
</reference>
<organism evidence="3 4">
    <name type="scientific">Orrella marina</name>
    <dbReference type="NCBI Taxonomy" id="2163011"/>
    <lineage>
        <taxon>Bacteria</taxon>
        <taxon>Pseudomonadati</taxon>
        <taxon>Pseudomonadota</taxon>
        <taxon>Betaproteobacteria</taxon>
        <taxon>Burkholderiales</taxon>
        <taxon>Alcaligenaceae</taxon>
        <taxon>Orrella</taxon>
    </lineage>
</organism>